<name>A0ACB8TND0_9APHY</name>
<dbReference type="Proteomes" id="UP001055072">
    <property type="component" value="Unassembled WGS sequence"/>
</dbReference>
<proteinExistence type="predicted"/>
<protein>
    <submittedName>
        <fullName evidence="1">Uncharacterized protein</fullName>
    </submittedName>
</protein>
<dbReference type="EMBL" id="MU274962">
    <property type="protein sequence ID" value="KAI0083515.1"/>
    <property type="molecule type" value="Genomic_DNA"/>
</dbReference>
<comment type="caution">
    <text evidence="1">The sequence shown here is derived from an EMBL/GenBank/DDBJ whole genome shotgun (WGS) entry which is preliminary data.</text>
</comment>
<reference evidence="1" key="1">
    <citation type="journal article" date="2021" name="Environ. Microbiol.">
        <title>Gene family expansions and transcriptome signatures uncover fungal adaptations to wood decay.</title>
        <authorList>
            <person name="Hage H."/>
            <person name="Miyauchi S."/>
            <person name="Viragh M."/>
            <person name="Drula E."/>
            <person name="Min B."/>
            <person name="Chaduli D."/>
            <person name="Navarro D."/>
            <person name="Favel A."/>
            <person name="Norest M."/>
            <person name="Lesage-Meessen L."/>
            <person name="Balint B."/>
            <person name="Merenyi Z."/>
            <person name="de Eugenio L."/>
            <person name="Morin E."/>
            <person name="Martinez A.T."/>
            <person name="Baldrian P."/>
            <person name="Stursova M."/>
            <person name="Martinez M.J."/>
            <person name="Novotny C."/>
            <person name="Magnuson J.K."/>
            <person name="Spatafora J.W."/>
            <person name="Maurice S."/>
            <person name="Pangilinan J."/>
            <person name="Andreopoulos W."/>
            <person name="LaButti K."/>
            <person name="Hundley H."/>
            <person name="Na H."/>
            <person name="Kuo A."/>
            <person name="Barry K."/>
            <person name="Lipzen A."/>
            <person name="Henrissat B."/>
            <person name="Riley R."/>
            <person name="Ahrendt S."/>
            <person name="Nagy L.G."/>
            <person name="Grigoriev I.V."/>
            <person name="Martin F."/>
            <person name="Rosso M.N."/>
        </authorList>
    </citation>
    <scope>NUCLEOTIDE SEQUENCE</scope>
    <source>
        <strain evidence="1">CBS 384.51</strain>
    </source>
</reference>
<sequence length="156" mass="17509">MNHFTPRHYQQNRRLRAVCEVDPHVARHRSMRTIALQDRPPSLSGTDRDEYFPYSRSDHGQFPGGWLISSGSQLDASKADSMCFSVSIVDIARTSVPTAISAIFVAFSIRLGWVTRALEHHHYLVHVNFEPALLPVVGHSICAVQSRLVWGAVTMT</sequence>
<organism evidence="1 2">
    <name type="scientific">Irpex rosettiformis</name>
    <dbReference type="NCBI Taxonomy" id="378272"/>
    <lineage>
        <taxon>Eukaryota</taxon>
        <taxon>Fungi</taxon>
        <taxon>Dikarya</taxon>
        <taxon>Basidiomycota</taxon>
        <taxon>Agaricomycotina</taxon>
        <taxon>Agaricomycetes</taxon>
        <taxon>Polyporales</taxon>
        <taxon>Irpicaceae</taxon>
        <taxon>Irpex</taxon>
    </lineage>
</organism>
<evidence type="ECO:0000313" key="2">
    <source>
        <dbReference type="Proteomes" id="UP001055072"/>
    </source>
</evidence>
<evidence type="ECO:0000313" key="1">
    <source>
        <dbReference type="EMBL" id="KAI0083515.1"/>
    </source>
</evidence>
<gene>
    <name evidence="1" type="ORF">BDY19DRAFT_653978</name>
</gene>
<accession>A0ACB8TND0</accession>
<keyword evidence="2" id="KW-1185">Reference proteome</keyword>